<keyword evidence="2 5" id="KW-0238">DNA-binding</keyword>
<dbReference type="PROSITE" id="PS50043">
    <property type="entry name" value="HTH_LUXR_2"/>
    <property type="match status" value="1"/>
</dbReference>
<keyword evidence="1" id="KW-0805">Transcription regulation</keyword>
<evidence type="ECO:0000256" key="1">
    <source>
        <dbReference type="ARBA" id="ARBA00023015"/>
    </source>
</evidence>
<dbReference type="GO" id="GO:0003677">
    <property type="term" value="F:DNA binding"/>
    <property type="evidence" value="ECO:0007669"/>
    <property type="project" value="UniProtKB-KW"/>
</dbReference>
<dbReference type="InterPro" id="IPR036388">
    <property type="entry name" value="WH-like_DNA-bd_sf"/>
</dbReference>
<proteinExistence type="predicted"/>
<evidence type="ECO:0000313" key="6">
    <source>
        <dbReference type="Proteomes" id="UP000517916"/>
    </source>
</evidence>
<dbReference type="InterPro" id="IPR029016">
    <property type="entry name" value="GAF-like_dom_sf"/>
</dbReference>
<dbReference type="PANTHER" id="PTHR44688:SF16">
    <property type="entry name" value="DNA-BINDING TRANSCRIPTIONAL ACTIVATOR DEVR_DOSR"/>
    <property type="match status" value="1"/>
</dbReference>
<dbReference type="RefSeq" id="WP_318296079.1">
    <property type="nucleotide sequence ID" value="NZ_BAAABQ010000001.1"/>
</dbReference>
<comment type="caution">
    <text evidence="5">The sequence shown here is derived from an EMBL/GenBank/DDBJ whole genome shotgun (WGS) entry which is preliminary data.</text>
</comment>
<dbReference type="SUPFAM" id="SSF55781">
    <property type="entry name" value="GAF domain-like"/>
    <property type="match status" value="1"/>
</dbReference>
<dbReference type="InterPro" id="IPR016032">
    <property type="entry name" value="Sig_transdc_resp-reg_C-effctor"/>
</dbReference>
<sequence>MQDLGDEFSARTHRLIPHDTYMLIGLDPLSGGVCLHAEREGYRPEVRGAIEREAAALGGLSALGAVRVLTPGEDLARLPVRGRFMIEHGFTSELRVSLVERGEVRGALVLVRGGGRPFSPREQELALEVSASLAVELRWYVTGLPMSPVRLGEWHSGVAVIGSDDTIRTITPSLRAILGSSWGAPVPDEVLFGSLSNTTYLARRSTGPVLTRLPSASGWIAMGGERIAGGEVVLTVVSPTAELLLPAIAAWYGITARERSVLEAALEGERPRGIARRFGLSPHTVNDHLKSIYRKTGVSGREELMASLSP</sequence>
<dbReference type="SUPFAM" id="SSF46894">
    <property type="entry name" value="C-terminal effector domain of the bipartite response regulators"/>
    <property type="match status" value="1"/>
</dbReference>
<dbReference type="Proteomes" id="UP000517916">
    <property type="component" value="Unassembled WGS sequence"/>
</dbReference>
<dbReference type="Pfam" id="PF00196">
    <property type="entry name" value="GerE"/>
    <property type="match status" value="1"/>
</dbReference>
<evidence type="ECO:0000313" key="5">
    <source>
        <dbReference type="EMBL" id="MBA8924621.1"/>
    </source>
</evidence>
<dbReference type="PANTHER" id="PTHR44688">
    <property type="entry name" value="DNA-BINDING TRANSCRIPTIONAL ACTIVATOR DEVR_DOSR"/>
    <property type="match status" value="1"/>
</dbReference>
<organism evidence="5 6">
    <name type="scientific">Kutzneria viridogrisea</name>
    <dbReference type="NCBI Taxonomy" id="47990"/>
    <lineage>
        <taxon>Bacteria</taxon>
        <taxon>Bacillati</taxon>
        <taxon>Actinomycetota</taxon>
        <taxon>Actinomycetes</taxon>
        <taxon>Pseudonocardiales</taxon>
        <taxon>Pseudonocardiaceae</taxon>
        <taxon>Kutzneria</taxon>
    </lineage>
</organism>
<keyword evidence="6" id="KW-1185">Reference proteome</keyword>
<dbReference type="SMART" id="SM00421">
    <property type="entry name" value="HTH_LUXR"/>
    <property type="match status" value="1"/>
</dbReference>
<keyword evidence="3" id="KW-0804">Transcription</keyword>
<dbReference type="Gene3D" id="3.30.450.40">
    <property type="match status" value="1"/>
</dbReference>
<dbReference type="EMBL" id="JACJID010000001">
    <property type="protein sequence ID" value="MBA8924621.1"/>
    <property type="molecule type" value="Genomic_DNA"/>
</dbReference>
<protein>
    <submittedName>
        <fullName evidence="5">DNA-binding CsgD family transcriptional regulator</fullName>
    </submittedName>
</protein>
<accession>A0ABR6BD17</accession>
<evidence type="ECO:0000259" key="4">
    <source>
        <dbReference type="PROSITE" id="PS50043"/>
    </source>
</evidence>
<evidence type="ECO:0000256" key="2">
    <source>
        <dbReference type="ARBA" id="ARBA00023125"/>
    </source>
</evidence>
<dbReference type="Gene3D" id="1.10.10.10">
    <property type="entry name" value="Winged helix-like DNA-binding domain superfamily/Winged helix DNA-binding domain"/>
    <property type="match status" value="1"/>
</dbReference>
<dbReference type="CDD" id="cd06170">
    <property type="entry name" value="LuxR_C_like"/>
    <property type="match status" value="1"/>
</dbReference>
<dbReference type="InterPro" id="IPR000792">
    <property type="entry name" value="Tscrpt_reg_LuxR_C"/>
</dbReference>
<feature type="domain" description="HTH luxR-type" evidence="4">
    <location>
        <begin position="247"/>
        <end position="310"/>
    </location>
</feature>
<dbReference type="PRINTS" id="PR00038">
    <property type="entry name" value="HTHLUXR"/>
</dbReference>
<name>A0ABR6BD17_9PSEU</name>
<gene>
    <name evidence="5" type="ORF">BC739_001818</name>
</gene>
<evidence type="ECO:0000256" key="3">
    <source>
        <dbReference type="ARBA" id="ARBA00023163"/>
    </source>
</evidence>
<reference evidence="5 6" key="1">
    <citation type="submission" date="2020-08" db="EMBL/GenBank/DDBJ databases">
        <title>Genomic Encyclopedia of Archaeal and Bacterial Type Strains, Phase II (KMG-II): from individual species to whole genera.</title>
        <authorList>
            <person name="Goeker M."/>
        </authorList>
    </citation>
    <scope>NUCLEOTIDE SEQUENCE [LARGE SCALE GENOMIC DNA]</scope>
    <source>
        <strain evidence="5 6">DSM 43850</strain>
    </source>
</reference>